<dbReference type="AlphaFoldDB" id="A0A9D1A2R1"/>
<dbReference type="InterPro" id="IPR036390">
    <property type="entry name" value="WH_DNA-bd_sf"/>
</dbReference>
<name>A0A9D1A2R1_9FIRM</name>
<organism evidence="1 2">
    <name type="scientific">Candidatus Copromonas faecavium</name>
    <name type="common">nom. illeg.</name>
    <dbReference type="NCBI Taxonomy" id="2840740"/>
    <lineage>
        <taxon>Bacteria</taxon>
        <taxon>Bacillati</taxon>
        <taxon>Bacillota</taxon>
        <taxon>Clostridia</taxon>
        <taxon>Lachnospirales</taxon>
        <taxon>Lachnospiraceae</taxon>
        <taxon>Candidatus Copromonas (nom. illeg.)</taxon>
    </lineage>
</organism>
<accession>A0A9D1A2R1</accession>
<dbReference type="Proteomes" id="UP000824250">
    <property type="component" value="Unassembled WGS sequence"/>
</dbReference>
<proteinExistence type="predicted"/>
<evidence type="ECO:0008006" key="3">
    <source>
        <dbReference type="Google" id="ProtNLM"/>
    </source>
</evidence>
<evidence type="ECO:0000313" key="1">
    <source>
        <dbReference type="EMBL" id="HIR04713.1"/>
    </source>
</evidence>
<reference evidence="1" key="1">
    <citation type="submission" date="2020-10" db="EMBL/GenBank/DDBJ databases">
        <authorList>
            <person name="Gilroy R."/>
        </authorList>
    </citation>
    <scope>NUCLEOTIDE SEQUENCE</scope>
    <source>
        <strain evidence="1">CHK180-2868</strain>
    </source>
</reference>
<protein>
    <recommendedName>
        <fullName evidence="3">Transcriptional regulator</fullName>
    </recommendedName>
</protein>
<gene>
    <name evidence="1" type="ORF">IAB28_01920</name>
</gene>
<dbReference type="EMBL" id="DVGC01000007">
    <property type="protein sequence ID" value="HIR04713.1"/>
    <property type="molecule type" value="Genomic_DNA"/>
</dbReference>
<dbReference type="SUPFAM" id="SSF46785">
    <property type="entry name" value="Winged helix' DNA-binding domain"/>
    <property type="match status" value="1"/>
</dbReference>
<reference evidence="1" key="2">
    <citation type="journal article" date="2021" name="PeerJ">
        <title>Extensive microbial diversity within the chicken gut microbiome revealed by metagenomics and culture.</title>
        <authorList>
            <person name="Gilroy R."/>
            <person name="Ravi A."/>
            <person name="Getino M."/>
            <person name="Pursley I."/>
            <person name="Horton D.L."/>
            <person name="Alikhan N.F."/>
            <person name="Baker D."/>
            <person name="Gharbi K."/>
            <person name="Hall N."/>
            <person name="Watson M."/>
            <person name="Adriaenssens E.M."/>
            <person name="Foster-Nyarko E."/>
            <person name="Jarju S."/>
            <person name="Secka A."/>
            <person name="Antonio M."/>
            <person name="Oren A."/>
            <person name="Chaudhuri R.R."/>
            <person name="La Ragione R."/>
            <person name="Hildebrand F."/>
            <person name="Pallen M.J."/>
        </authorList>
    </citation>
    <scope>NUCLEOTIDE SEQUENCE</scope>
    <source>
        <strain evidence="1">CHK180-2868</strain>
    </source>
</reference>
<sequence>MITISIVSPQKSMDVINRAISHNDFGCIFRKYVYDQLEEITDIYEQCKDNCDVIFFSGELGYSYILSHVDNIQVPCTFVSYEEKDILSILLNFVIRYPEIPLTRIYIDFLTPVNDFKNLKKYLAPEYMPYCFENPVYNYETLRERAEELWNEKKIDMMLTRTTNQLEVLNKLKIPYIHFLPSEEMVRDSIKTAIDTIRLRQKNQISKLVILIKLMYPEHITSQEREYLEITLHKYLLDFRREFSYDFSIHAVSNRFELDLDSDLYKNSFDRIRDLITYLDQKGDLEFRLGAGFGSSLGESHYQAELALQEAIKYGKNDGFVIHGEDNALTGPLSLTRTLNYSYSNTKALQYAQRSGISESNLLKIVGLFQMDEDTIITAASLSQWLNITSRSCNRILQQLLDSGLIEEIEPQKQSGKGRPTRQYQFLRQRFLDEFF</sequence>
<evidence type="ECO:0000313" key="2">
    <source>
        <dbReference type="Proteomes" id="UP000824250"/>
    </source>
</evidence>
<dbReference type="Gene3D" id="1.10.10.10">
    <property type="entry name" value="Winged helix-like DNA-binding domain superfamily/Winged helix DNA-binding domain"/>
    <property type="match status" value="1"/>
</dbReference>
<dbReference type="InterPro" id="IPR036388">
    <property type="entry name" value="WH-like_DNA-bd_sf"/>
</dbReference>
<comment type="caution">
    <text evidence="1">The sequence shown here is derived from an EMBL/GenBank/DDBJ whole genome shotgun (WGS) entry which is preliminary data.</text>
</comment>